<dbReference type="OrthoDB" id="6263998at2759"/>
<comment type="caution">
    <text evidence="2">The sequence shown here is derived from an EMBL/GenBank/DDBJ whole genome shotgun (WGS) entry which is preliminary data.</text>
</comment>
<reference evidence="2" key="1">
    <citation type="submission" date="2022-03" db="EMBL/GenBank/DDBJ databases">
        <authorList>
            <person name="Martin C."/>
        </authorList>
    </citation>
    <scope>NUCLEOTIDE SEQUENCE</scope>
</reference>
<organism evidence="2 3">
    <name type="scientific">Owenia fusiformis</name>
    <name type="common">Polychaete worm</name>
    <dbReference type="NCBI Taxonomy" id="6347"/>
    <lineage>
        <taxon>Eukaryota</taxon>
        <taxon>Metazoa</taxon>
        <taxon>Spiralia</taxon>
        <taxon>Lophotrochozoa</taxon>
        <taxon>Annelida</taxon>
        <taxon>Polychaeta</taxon>
        <taxon>Sedentaria</taxon>
        <taxon>Canalipalpata</taxon>
        <taxon>Sabellida</taxon>
        <taxon>Oweniida</taxon>
        <taxon>Oweniidae</taxon>
        <taxon>Owenia</taxon>
    </lineage>
</organism>
<evidence type="ECO:0000313" key="3">
    <source>
        <dbReference type="Proteomes" id="UP000749559"/>
    </source>
</evidence>
<keyword evidence="3" id="KW-1185">Reference proteome</keyword>
<sequence>MYRKSVIIPWERYQRLLRPDSSYKGDHETMYGGAAGNDSGKSELITNMDTKINEPKDQKLLEDAIVSTLPEKWKSKGRSLLDFIQRANSTVLTWNQAGEVNVNGETIQNSHISDLVKEVIYPFTDFSPVGLEQFKIALRKINVPRSLLKKSFRSESTDMSADKHPKRSLMTPPGIPVKNKGMTKKSKGNFNQTRDLFTKTPKVKWSTM</sequence>
<feature type="region of interest" description="Disordered" evidence="1">
    <location>
        <begin position="153"/>
        <end position="189"/>
    </location>
</feature>
<dbReference type="EMBL" id="CAIIXF020000205">
    <property type="protein sequence ID" value="CAH1802980.1"/>
    <property type="molecule type" value="Genomic_DNA"/>
</dbReference>
<gene>
    <name evidence="2" type="ORF">OFUS_LOCUS26615</name>
</gene>
<evidence type="ECO:0000256" key="1">
    <source>
        <dbReference type="SAM" id="MobiDB-lite"/>
    </source>
</evidence>
<accession>A0A8J1U622</accession>
<name>A0A8J1U622_OWEFU</name>
<dbReference type="Proteomes" id="UP000749559">
    <property type="component" value="Unassembled WGS sequence"/>
</dbReference>
<proteinExistence type="predicted"/>
<evidence type="ECO:0000313" key="2">
    <source>
        <dbReference type="EMBL" id="CAH1802980.1"/>
    </source>
</evidence>
<feature type="compositionally biased region" description="Basic and acidic residues" evidence="1">
    <location>
        <begin position="153"/>
        <end position="163"/>
    </location>
</feature>
<dbReference type="AlphaFoldDB" id="A0A8J1U622"/>
<protein>
    <submittedName>
        <fullName evidence="2">Uncharacterized protein</fullName>
    </submittedName>
</protein>